<keyword evidence="1" id="KW-0343">GTPase activation</keyword>
<proteinExistence type="predicted"/>
<dbReference type="FunFam" id="1.10.555.10:FF:000045">
    <property type="entry name" value="RhoGAP domain containing protein"/>
    <property type="match status" value="1"/>
</dbReference>
<dbReference type="GO" id="GO:0005737">
    <property type="term" value="C:cytoplasm"/>
    <property type="evidence" value="ECO:0007669"/>
    <property type="project" value="TreeGrafter"/>
</dbReference>
<dbReference type="SUPFAM" id="SSF48350">
    <property type="entry name" value="GTPase activation domain, GAP"/>
    <property type="match status" value="1"/>
</dbReference>
<evidence type="ECO:0000313" key="3">
    <source>
        <dbReference type="EMBL" id="CAE2231858.1"/>
    </source>
</evidence>
<dbReference type="InterPro" id="IPR000198">
    <property type="entry name" value="RhoGAP_dom"/>
</dbReference>
<evidence type="ECO:0000259" key="2">
    <source>
        <dbReference type="PROSITE" id="PS50238"/>
    </source>
</evidence>
<dbReference type="GO" id="GO:0007165">
    <property type="term" value="P:signal transduction"/>
    <property type="evidence" value="ECO:0007669"/>
    <property type="project" value="InterPro"/>
</dbReference>
<sequence>MKSGPRGRIPTIQEIARQRDAPLKKSIFGVTLTDVMEIQEESDPNLKIPKIVPILTKAVEELEGFNIEGIFRVPGDTEQVLALRVQMDNGNYEIHADDANIPASLLKLWMRELEDPIVPVHLYEQCIQSCMKDEDNIKGAIEVLNLLPEVNRLTGLYVISFLRKVAQPQYQAKNKMSINNLAMVFAPNFLRCPSEDPQIIFENTKYEQAWLRALLNGVEHPPDVGL</sequence>
<reference evidence="4" key="1">
    <citation type="submission" date="2021-01" db="EMBL/GenBank/DDBJ databases">
        <authorList>
            <person name="Corre E."/>
            <person name="Pelletier E."/>
            <person name="Niang G."/>
            <person name="Scheremetjew M."/>
            <person name="Finn R."/>
            <person name="Kale V."/>
            <person name="Holt S."/>
            <person name="Cochrane G."/>
            <person name="Meng A."/>
            <person name="Brown T."/>
            <person name="Cohen L."/>
        </authorList>
    </citation>
    <scope>NUCLEOTIDE SEQUENCE</scope>
    <source>
        <strain evidence="4">DIVA3 518/3/11/1/6</strain>
    </source>
</reference>
<organism evidence="4">
    <name type="scientific">Vannella robusta</name>
    <dbReference type="NCBI Taxonomy" id="1487602"/>
    <lineage>
        <taxon>Eukaryota</taxon>
        <taxon>Amoebozoa</taxon>
        <taxon>Discosea</taxon>
        <taxon>Flabellinia</taxon>
        <taxon>Vannellidae</taxon>
        <taxon>Vannella</taxon>
    </lineage>
</organism>
<protein>
    <recommendedName>
        <fullName evidence="2">Rho-GAP domain-containing protein</fullName>
    </recommendedName>
</protein>
<name>A0A6U1WGW8_9EUKA</name>
<feature type="domain" description="Rho-GAP" evidence="2">
    <location>
        <begin position="30"/>
        <end position="222"/>
    </location>
</feature>
<dbReference type="Pfam" id="PF00620">
    <property type="entry name" value="RhoGAP"/>
    <property type="match status" value="1"/>
</dbReference>
<dbReference type="EMBL" id="HBKP01019166">
    <property type="protein sequence ID" value="CAE2231858.1"/>
    <property type="molecule type" value="Transcribed_RNA"/>
</dbReference>
<dbReference type="PANTHER" id="PTHR45876:SF8">
    <property type="entry name" value="FI04035P"/>
    <property type="match status" value="1"/>
</dbReference>
<dbReference type="PROSITE" id="PS50238">
    <property type="entry name" value="RHOGAP"/>
    <property type="match status" value="1"/>
</dbReference>
<dbReference type="InterPro" id="IPR008936">
    <property type="entry name" value="Rho_GTPase_activation_prot"/>
</dbReference>
<dbReference type="SMART" id="SM00324">
    <property type="entry name" value="RhoGAP"/>
    <property type="match status" value="1"/>
</dbReference>
<dbReference type="EMBL" id="HBKP01019167">
    <property type="protein sequence ID" value="CAE2231860.1"/>
    <property type="molecule type" value="Transcribed_RNA"/>
</dbReference>
<dbReference type="PANTHER" id="PTHR45876">
    <property type="entry name" value="FI04035P"/>
    <property type="match status" value="1"/>
</dbReference>
<dbReference type="Gene3D" id="1.10.555.10">
    <property type="entry name" value="Rho GTPase activation protein"/>
    <property type="match status" value="1"/>
</dbReference>
<evidence type="ECO:0000256" key="1">
    <source>
        <dbReference type="ARBA" id="ARBA00022468"/>
    </source>
</evidence>
<evidence type="ECO:0000313" key="4">
    <source>
        <dbReference type="EMBL" id="CAE2231860.1"/>
    </source>
</evidence>
<gene>
    <name evidence="3" type="ORF">VSP0166_LOCUS13585</name>
    <name evidence="4" type="ORF">VSP0166_LOCUS13586</name>
</gene>
<dbReference type="AlphaFoldDB" id="A0A6U1WGW8"/>
<accession>A0A6U1WGW8</accession>
<dbReference type="GO" id="GO:0005096">
    <property type="term" value="F:GTPase activator activity"/>
    <property type="evidence" value="ECO:0007669"/>
    <property type="project" value="UniProtKB-KW"/>
</dbReference>